<keyword evidence="3 5" id="KW-1133">Transmembrane helix</keyword>
<evidence type="ECO:0000256" key="5">
    <source>
        <dbReference type="SAM" id="Phobius"/>
    </source>
</evidence>
<keyword evidence="7" id="KW-1185">Reference proteome</keyword>
<dbReference type="EMBL" id="RZNH01000008">
    <property type="protein sequence ID" value="NOU59514.1"/>
    <property type="molecule type" value="Genomic_DNA"/>
</dbReference>
<dbReference type="PANTHER" id="PTHR20855">
    <property type="entry name" value="ADIPOR/PROGESTIN RECEPTOR-RELATED"/>
    <property type="match status" value="1"/>
</dbReference>
<keyword evidence="4 5" id="KW-0472">Membrane</keyword>
<proteinExistence type="predicted"/>
<feature type="transmembrane region" description="Helical" evidence="5">
    <location>
        <begin position="149"/>
        <end position="166"/>
    </location>
</feature>
<protein>
    <submittedName>
        <fullName evidence="6">Hemolysin III family protein</fullName>
    </submittedName>
</protein>
<evidence type="ECO:0000256" key="2">
    <source>
        <dbReference type="ARBA" id="ARBA00022692"/>
    </source>
</evidence>
<evidence type="ECO:0000256" key="3">
    <source>
        <dbReference type="ARBA" id="ARBA00022989"/>
    </source>
</evidence>
<feature type="transmembrane region" description="Helical" evidence="5">
    <location>
        <begin position="96"/>
        <end position="117"/>
    </location>
</feature>
<sequence>MKWLLIITSKIKEDKKRFLANRESLHELWNWISHLAGVVFVIPAGIWLLFQTWETQSWQGVLAVLIFLLGFLLLYASSALYHYMIDHPKRILFRKMDHISIFVMIAGTYTPFLVIYLNNSMGQIYLTILWLLVVFGIVYKLFLLGKYKWISLLMYLFMGYILVFNYNVFSAVLPPLSLQWILIGGVFYTLGVIFYVWKRLAFNHFIWHLFVFGGSLSHFIAVYYAVI</sequence>
<feature type="transmembrane region" description="Helical" evidence="5">
    <location>
        <begin position="204"/>
        <end position="226"/>
    </location>
</feature>
<evidence type="ECO:0000256" key="4">
    <source>
        <dbReference type="ARBA" id="ARBA00023136"/>
    </source>
</evidence>
<keyword evidence="2 5" id="KW-0812">Transmembrane</keyword>
<feature type="transmembrane region" description="Helical" evidence="5">
    <location>
        <begin position="123"/>
        <end position="142"/>
    </location>
</feature>
<comment type="subcellular location">
    <subcellularLocation>
        <location evidence="1">Membrane</location>
        <topology evidence="1">Multi-pass membrane protein</topology>
    </subcellularLocation>
</comment>
<gene>
    <name evidence="6" type="ORF">ELS83_06765</name>
</gene>
<evidence type="ECO:0000313" key="6">
    <source>
        <dbReference type="EMBL" id="NOU59514.1"/>
    </source>
</evidence>
<dbReference type="RefSeq" id="WP_171594793.1">
    <property type="nucleotide sequence ID" value="NZ_RZNH01000008.1"/>
</dbReference>
<name>A0ABX1WTT9_9BACT</name>
<evidence type="ECO:0000313" key="7">
    <source>
        <dbReference type="Proteomes" id="UP000732105"/>
    </source>
</evidence>
<organism evidence="6 7">
    <name type="scientific">Marinifilum caeruleilacunae</name>
    <dbReference type="NCBI Taxonomy" id="2499076"/>
    <lineage>
        <taxon>Bacteria</taxon>
        <taxon>Pseudomonadati</taxon>
        <taxon>Bacteroidota</taxon>
        <taxon>Bacteroidia</taxon>
        <taxon>Marinilabiliales</taxon>
        <taxon>Marinifilaceae</taxon>
    </lineage>
</organism>
<evidence type="ECO:0000256" key="1">
    <source>
        <dbReference type="ARBA" id="ARBA00004141"/>
    </source>
</evidence>
<dbReference type="PANTHER" id="PTHR20855:SF3">
    <property type="entry name" value="LD03007P"/>
    <property type="match status" value="1"/>
</dbReference>
<dbReference type="Proteomes" id="UP000732105">
    <property type="component" value="Unassembled WGS sequence"/>
</dbReference>
<reference evidence="6 7" key="1">
    <citation type="submission" date="2018-12" db="EMBL/GenBank/DDBJ databases">
        <title>Marinifilum JC070 sp. nov., a marine bacterium isolated from Yongle Blue Hole in the South China Sea.</title>
        <authorList>
            <person name="Fu T."/>
        </authorList>
    </citation>
    <scope>NUCLEOTIDE SEQUENCE [LARGE SCALE GENOMIC DNA]</scope>
    <source>
        <strain evidence="6 7">JC070</strain>
    </source>
</reference>
<dbReference type="Pfam" id="PF03006">
    <property type="entry name" value="HlyIII"/>
    <property type="match status" value="1"/>
</dbReference>
<feature type="transmembrane region" description="Helical" evidence="5">
    <location>
        <begin position="62"/>
        <end position="84"/>
    </location>
</feature>
<accession>A0ABX1WTT9</accession>
<feature type="transmembrane region" description="Helical" evidence="5">
    <location>
        <begin position="178"/>
        <end position="197"/>
    </location>
</feature>
<dbReference type="InterPro" id="IPR004254">
    <property type="entry name" value="AdipoR/HlyIII-related"/>
</dbReference>
<feature type="transmembrane region" description="Helical" evidence="5">
    <location>
        <begin position="28"/>
        <end position="50"/>
    </location>
</feature>
<comment type="caution">
    <text evidence="6">The sequence shown here is derived from an EMBL/GenBank/DDBJ whole genome shotgun (WGS) entry which is preliminary data.</text>
</comment>